<dbReference type="GO" id="GO:0051607">
    <property type="term" value="P:defense response to virus"/>
    <property type="evidence" value="ECO:0007669"/>
    <property type="project" value="UniProtKB-KW"/>
</dbReference>
<dbReference type="GO" id="GO:0003676">
    <property type="term" value="F:nucleic acid binding"/>
    <property type="evidence" value="ECO:0007669"/>
    <property type="project" value="InterPro"/>
</dbReference>
<dbReference type="CDD" id="cd09641">
    <property type="entry name" value="Cas3''_I"/>
    <property type="match status" value="1"/>
</dbReference>
<gene>
    <name evidence="11" type="ORF">ROR02_19850</name>
</gene>
<dbReference type="GO" id="GO:0016787">
    <property type="term" value="F:hydrolase activity"/>
    <property type="evidence" value="ECO:0007669"/>
    <property type="project" value="UniProtKB-KW"/>
</dbReference>
<keyword evidence="11" id="KW-0540">Nuclease</keyword>
<evidence type="ECO:0000256" key="6">
    <source>
        <dbReference type="ARBA" id="ARBA00022806"/>
    </source>
</evidence>
<dbReference type="Pfam" id="PF00270">
    <property type="entry name" value="DEAD"/>
    <property type="match status" value="1"/>
</dbReference>
<evidence type="ECO:0000256" key="1">
    <source>
        <dbReference type="ARBA" id="ARBA00006847"/>
    </source>
</evidence>
<dbReference type="PROSITE" id="PS51643">
    <property type="entry name" value="HD_CAS3"/>
    <property type="match status" value="1"/>
</dbReference>
<dbReference type="Gene3D" id="1.10.3210.30">
    <property type="match status" value="1"/>
</dbReference>
<keyword evidence="11" id="KW-0255">Endonuclease</keyword>
<dbReference type="PROSITE" id="PS51192">
    <property type="entry name" value="HELICASE_ATP_BIND_1"/>
    <property type="match status" value="1"/>
</dbReference>
<dbReference type="EMBL" id="BJZO01000050">
    <property type="protein sequence ID" value="GEO81854.1"/>
    <property type="molecule type" value="Genomic_DNA"/>
</dbReference>
<dbReference type="Proteomes" id="UP000321567">
    <property type="component" value="Unassembled WGS sequence"/>
</dbReference>
<dbReference type="AlphaFoldDB" id="A0A512H8S4"/>
<keyword evidence="7" id="KW-0067">ATP-binding</keyword>
<dbReference type="GO" id="GO:0004519">
    <property type="term" value="F:endonuclease activity"/>
    <property type="evidence" value="ECO:0007669"/>
    <property type="project" value="UniProtKB-KW"/>
</dbReference>
<keyword evidence="4" id="KW-0547">Nucleotide-binding</keyword>
<evidence type="ECO:0000256" key="4">
    <source>
        <dbReference type="ARBA" id="ARBA00022741"/>
    </source>
</evidence>
<feature type="domain" description="HD Cas3-type" evidence="10">
    <location>
        <begin position="12"/>
        <end position="178"/>
    </location>
</feature>
<name>A0A512H8S4_9PROT</name>
<keyword evidence="8" id="KW-0051">Antiviral defense</keyword>
<comment type="caution">
    <text evidence="11">The sequence shown here is derived from an EMBL/GenBank/DDBJ whole genome shotgun (WGS) entry which is preliminary data.</text>
</comment>
<dbReference type="RefSeq" id="WP_147163874.1">
    <property type="nucleotide sequence ID" value="NZ_BJZO01000050.1"/>
</dbReference>
<dbReference type="SUPFAM" id="SSF52540">
    <property type="entry name" value="P-loop containing nucleoside triphosphate hydrolases"/>
    <property type="match status" value="1"/>
</dbReference>
<dbReference type="GO" id="GO:0005524">
    <property type="term" value="F:ATP binding"/>
    <property type="evidence" value="ECO:0007669"/>
    <property type="project" value="UniProtKB-KW"/>
</dbReference>
<dbReference type="InterPro" id="IPR054712">
    <property type="entry name" value="Cas3-like_dom"/>
</dbReference>
<accession>A0A512H8S4</accession>
<dbReference type="Pfam" id="PF22590">
    <property type="entry name" value="Cas3-like_C_2"/>
    <property type="match status" value="1"/>
</dbReference>
<dbReference type="GO" id="GO:0046872">
    <property type="term" value="F:metal ion binding"/>
    <property type="evidence" value="ECO:0007669"/>
    <property type="project" value="UniProtKB-KW"/>
</dbReference>
<evidence type="ECO:0000259" key="9">
    <source>
        <dbReference type="PROSITE" id="PS51192"/>
    </source>
</evidence>
<dbReference type="InterPro" id="IPR038257">
    <property type="entry name" value="CRISPR-assoc_Cas3_HD_sf"/>
</dbReference>
<proteinExistence type="inferred from homology"/>
<evidence type="ECO:0000313" key="11">
    <source>
        <dbReference type="EMBL" id="GEO81854.1"/>
    </source>
</evidence>
<evidence type="ECO:0000256" key="3">
    <source>
        <dbReference type="ARBA" id="ARBA00022723"/>
    </source>
</evidence>
<evidence type="ECO:0000256" key="8">
    <source>
        <dbReference type="ARBA" id="ARBA00023118"/>
    </source>
</evidence>
<dbReference type="InterPro" id="IPR027417">
    <property type="entry name" value="P-loop_NTPase"/>
</dbReference>
<evidence type="ECO:0000256" key="2">
    <source>
        <dbReference type="ARBA" id="ARBA00009046"/>
    </source>
</evidence>
<dbReference type="Gene3D" id="3.40.50.300">
    <property type="entry name" value="P-loop containing nucleotide triphosphate hydrolases"/>
    <property type="match status" value="2"/>
</dbReference>
<dbReference type="Pfam" id="PF18019">
    <property type="entry name" value="Cas3_HD"/>
    <property type="match status" value="1"/>
</dbReference>
<evidence type="ECO:0000259" key="10">
    <source>
        <dbReference type="PROSITE" id="PS51643"/>
    </source>
</evidence>
<keyword evidence="12" id="KW-1185">Reference proteome</keyword>
<evidence type="ECO:0000256" key="7">
    <source>
        <dbReference type="ARBA" id="ARBA00022840"/>
    </source>
</evidence>
<evidence type="ECO:0000256" key="5">
    <source>
        <dbReference type="ARBA" id="ARBA00022801"/>
    </source>
</evidence>
<dbReference type="OrthoDB" id="9810236at2"/>
<dbReference type="CDD" id="cd17930">
    <property type="entry name" value="DEXHc_cas3"/>
    <property type="match status" value="1"/>
</dbReference>
<dbReference type="SUPFAM" id="SSF109604">
    <property type="entry name" value="HD-domain/PDEase-like"/>
    <property type="match status" value="1"/>
</dbReference>
<dbReference type="InterPro" id="IPR014001">
    <property type="entry name" value="Helicase_ATP-bd"/>
</dbReference>
<evidence type="ECO:0000313" key="12">
    <source>
        <dbReference type="Proteomes" id="UP000321567"/>
    </source>
</evidence>
<feature type="domain" description="Helicase ATP-binding" evidence="9">
    <location>
        <begin position="239"/>
        <end position="423"/>
    </location>
</feature>
<organism evidence="11 12">
    <name type="scientific">Pararhodospirillum oryzae</name>
    <dbReference type="NCBI Taxonomy" id="478448"/>
    <lineage>
        <taxon>Bacteria</taxon>
        <taxon>Pseudomonadati</taxon>
        <taxon>Pseudomonadota</taxon>
        <taxon>Alphaproteobacteria</taxon>
        <taxon>Rhodospirillales</taxon>
        <taxon>Rhodospirillaceae</taxon>
        <taxon>Pararhodospirillum</taxon>
    </lineage>
</organism>
<dbReference type="NCBIfam" id="TIGR01596">
    <property type="entry name" value="cas3_HD"/>
    <property type="match status" value="1"/>
</dbReference>
<dbReference type="GO" id="GO:0004386">
    <property type="term" value="F:helicase activity"/>
    <property type="evidence" value="ECO:0007669"/>
    <property type="project" value="UniProtKB-KW"/>
</dbReference>
<reference evidence="11 12" key="1">
    <citation type="submission" date="2019-07" db="EMBL/GenBank/DDBJ databases">
        <title>Whole genome shotgun sequence of Rhodospirillum oryzae NBRC 107573.</title>
        <authorList>
            <person name="Hosoyama A."/>
            <person name="Uohara A."/>
            <person name="Ohji S."/>
            <person name="Ichikawa N."/>
        </authorList>
    </citation>
    <scope>NUCLEOTIDE SEQUENCE [LARGE SCALE GENOMIC DNA]</scope>
    <source>
        <strain evidence="11 12">NBRC 107573</strain>
    </source>
</reference>
<sequence>MHYAHSLPDTIDTTDWQPLAEHLSKAARLAAGFAEPFGGQRAAALGALLHDLGKYDPRFGARLRGSTVSFDHARAGAALVRALVPGSPLSGWDPMIAALLAYVIAGHHGGLPDINALSERLKDWSAEALDPVWQAEITPETSSLAPSLPLRSDKGHLPFQLGFLGRMLFSCVVDADYRDTEAFYAKAAGTPIAREDGALAPVLDALIARFDAHLKKLQDAAAPGPVNEARAAILTHARAQAALDPGLFTLSVPTGGGKTLASLGFALDHARRHGHRRVIYALPFTSIIDQTAAIFREVLGADKVLEHHSALDTEAFARHEQRDKLRLAMEDWAYPVIVTTTVQLFESLFANRPSRCRKLHNLAHSVIVIDEAQTLPLDLLRPCVAAMDELAHSYKVSVVLCTATQPALDRASFRAGGIWALDLEGRELAPDPAALARKLGRVHLEQGGPLNDDALVRALETAPQALVIVNSRQHALSLTRAARGAGLEGVVHLSTRQCAADRRAVLATVREALKEGRPCRLIATSLVEAGVDLDFPRVWRALAGLDQLAQAAGRCNREGKRPVDDSVVTVFSTPDHAPPREIERLAEICQRILDKHKDPFSPEALNEYFREVYWNRGPDALDKHEILGCFQANASGPLCSYRKAAEKFQMIEKRLQPVIIARDPQVARILRECLEGPVPRPGLAQRLLQPFIVQVPPADAGRLRTSGDVTFEHEKRFADQFPVLRTDALYSPDLGLLWEEAGTLGMEETIF</sequence>
<keyword evidence="6" id="KW-0347">Helicase</keyword>
<comment type="similarity">
    <text evidence="2">In the central section; belongs to the CRISPR-associated helicase Cas3 family.</text>
</comment>
<keyword evidence="5" id="KW-0378">Hydrolase</keyword>
<dbReference type="InterPro" id="IPR006483">
    <property type="entry name" value="CRISPR-assoc_Cas3_HD"/>
</dbReference>
<keyword evidence="3" id="KW-0479">Metal-binding</keyword>
<comment type="similarity">
    <text evidence="1">In the N-terminal section; belongs to the CRISPR-associated nuclease Cas3-HD family.</text>
</comment>
<protein>
    <submittedName>
        <fullName evidence="11">CRISPR-associated helicase/endonuclease Cas3</fullName>
    </submittedName>
</protein>
<dbReference type="SMART" id="SM00487">
    <property type="entry name" value="DEXDc"/>
    <property type="match status" value="1"/>
</dbReference>
<dbReference type="InterPro" id="IPR011545">
    <property type="entry name" value="DEAD/DEAH_box_helicase_dom"/>
</dbReference>